<dbReference type="PANTHER" id="PTHR33619">
    <property type="entry name" value="POLYSACCHARIDE EXPORT PROTEIN GFCE-RELATED"/>
    <property type="match status" value="1"/>
</dbReference>
<protein>
    <submittedName>
        <fullName evidence="17">Polysaccharide biosynthesis/export family protein</fullName>
    </submittedName>
</protein>
<keyword evidence="6" id="KW-0812">Transmembrane</keyword>
<accession>A0ABV7NBR6</accession>
<evidence type="ECO:0000256" key="5">
    <source>
        <dbReference type="ARBA" id="ARBA00022597"/>
    </source>
</evidence>
<dbReference type="InterPro" id="IPR054765">
    <property type="entry name" value="SLBB_dom"/>
</dbReference>
<name>A0ABV7NBR6_9SPHN</name>
<gene>
    <name evidence="17" type="ORF">ACFOKF_04465</name>
</gene>
<dbReference type="RefSeq" id="WP_380793503.1">
    <property type="nucleotide sequence ID" value="NZ_JBHRVU010000004.1"/>
</dbReference>
<keyword evidence="7" id="KW-0732">Signal</keyword>
<feature type="domain" description="SLBB" evidence="16">
    <location>
        <begin position="230"/>
        <end position="317"/>
    </location>
</feature>
<evidence type="ECO:0000259" key="16">
    <source>
        <dbReference type="Pfam" id="PF22461"/>
    </source>
</evidence>
<evidence type="ECO:0000256" key="9">
    <source>
        <dbReference type="ARBA" id="ARBA00023065"/>
    </source>
</evidence>
<keyword evidence="8" id="KW-0625">Polysaccharide transport</keyword>
<dbReference type="EMBL" id="JBHRVU010000004">
    <property type="protein sequence ID" value="MFC3440461.1"/>
    <property type="molecule type" value="Genomic_DNA"/>
</dbReference>
<evidence type="ECO:0000259" key="15">
    <source>
        <dbReference type="Pfam" id="PF02563"/>
    </source>
</evidence>
<keyword evidence="4" id="KW-1134">Transmembrane beta strand</keyword>
<evidence type="ECO:0000256" key="6">
    <source>
        <dbReference type="ARBA" id="ARBA00022692"/>
    </source>
</evidence>
<keyword evidence="11" id="KW-0472">Membrane</keyword>
<evidence type="ECO:0000256" key="8">
    <source>
        <dbReference type="ARBA" id="ARBA00023047"/>
    </source>
</evidence>
<dbReference type="InterPro" id="IPR049712">
    <property type="entry name" value="Poly_export"/>
</dbReference>
<evidence type="ECO:0000256" key="3">
    <source>
        <dbReference type="ARBA" id="ARBA00022448"/>
    </source>
</evidence>
<dbReference type="Pfam" id="PF22461">
    <property type="entry name" value="SLBB_2"/>
    <property type="match status" value="2"/>
</dbReference>
<reference evidence="18" key="1">
    <citation type="journal article" date="2019" name="Int. J. Syst. Evol. Microbiol.">
        <title>The Global Catalogue of Microorganisms (GCM) 10K type strain sequencing project: providing services to taxonomists for standard genome sequencing and annotation.</title>
        <authorList>
            <consortium name="The Broad Institute Genomics Platform"/>
            <consortium name="The Broad Institute Genome Sequencing Center for Infectious Disease"/>
            <person name="Wu L."/>
            <person name="Ma J."/>
        </authorList>
    </citation>
    <scope>NUCLEOTIDE SEQUENCE [LARGE SCALE GENOMIC DNA]</scope>
    <source>
        <strain evidence="18">CCM 7491</strain>
    </source>
</reference>
<keyword evidence="13" id="KW-0998">Cell outer membrane</keyword>
<comment type="subcellular location">
    <subcellularLocation>
        <location evidence="1">Cell outer membrane</location>
        <topology evidence="1">Multi-pass membrane protein</topology>
    </subcellularLocation>
</comment>
<evidence type="ECO:0000313" key="18">
    <source>
        <dbReference type="Proteomes" id="UP001595681"/>
    </source>
</evidence>
<proteinExistence type="inferred from homology"/>
<evidence type="ECO:0000256" key="12">
    <source>
        <dbReference type="ARBA" id="ARBA00023139"/>
    </source>
</evidence>
<feature type="domain" description="Polysaccharide export protein N-terminal" evidence="15">
    <location>
        <begin position="46"/>
        <end position="133"/>
    </location>
</feature>
<keyword evidence="12" id="KW-0564">Palmitate</keyword>
<evidence type="ECO:0000256" key="7">
    <source>
        <dbReference type="ARBA" id="ARBA00022729"/>
    </source>
</evidence>
<keyword evidence="9" id="KW-0406">Ion transport</keyword>
<comment type="similarity">
    <text evidence="2">Belongs to the BexD/CtrA/VexA family.</text>
</comment>
<keyword evidence="14" id="KW-0449">Lipoprotein</keyword>
<feature type="domain" description="SLBB" evidence="16">
    <location>
        <begin position="141"/>
        <end position="213"/>
    </location>
</feature>
<evidence type="ECO:0000256" key="2">
    <source>
        <dbReference type="ARBA" id="ARBA00009450"/>
    </source>
</evidence>
<dbReference type="Gene3D" id="3.10.560.10">
    <property type="entry name" value="Outer membrane lipoprotein wza domain like"/>
    <property type="match status" value="2"/>
</dbReference>
<evidence type="ECO:0000313" key="17">
    <source>
        <dbReference type="EMBL" id="MFC3440461.1"/>
    </source>
</evidence>
<dbReference type="InterPro" id="IPR003715">
    <property type="entry name" value="Poly_export_N"/>
</dbReference>
<evidence type="ECO:0000256" key="4">
    <source>
        <dbReference type="ARBA" id="ARBA00022452"/>
    </source>
</evidence>
<dbReference type="Pfam" id="PF02563">
    <property type="entry name" value="Poly_export"/>
    <property type="match status" value="1"/>
</dbReference>
<organism evidence="17 18">
    <name type="scientific">Sphingobium rhizovicinum</name>
    <dbReference type="NCBI Taxonomy" id="432308"/>
    <lineage>
        <taxon>Bacteria</taxon>
        <taxon>Pseudomonadati</taxon>
        <taxon>Pseudomonadota</taxon>
        <taxon>Alphaproteobacteria</taxon>
        <taxon>Sphingomonadales</taxon>
        <taxon>Sphingomonadaceae</taxon>
        <taxon>Sphingobium</taxon>
    </lineage>
</organism>
<sequence length="349" mass="36987">MKAAESTTVQGIRIISLDEQNSELPVAQPKPGFAELFGGAAPMGQIVGIGDVLQVTVWEAPPAVLFGAIAPPTSVETSRGTGLPDYVVGPSGAINIPFAGTVPVVGRTLVDIEHDIVGRLRQKAHLPQVNVRLAQNMTATVSVVGDVTNSTRIPLTPKGETILDAIAAGGGTKEAASRMTVQLSREGKVEMMPLQAIISDPRQNVVLKAGDVVTALYQPFSFTALGATGANREVQFEATGLTLAQALGRVAGLQDGRADPKGVFLFRWEDPARVSNVAGLGHRADGRVPVIYRVNMRDPATYFTMQNFQIQDRDVLYASNSPVADFQRFVNILVGTVLPAVTIENALSN</sequence>
<dbReference type="Gene3D" id="3.30.1950.10">
    <property type="entry name" value="wza like domain"/>
    <property type="match status" value="1"/>
</dbReference>
<evidence type="ECO:0000256" key="11">
    <source>
        <dbReference type="ARBA" id="ARBA00023136"/>
    </source>
</evidence>
<evidence type="ECO:0000256" key="1">
    <source>
        <dbReference type="ARBA" id="ARBA00004571"/>
    </source>
</evidence>
<keyword evidence="5" id="KW-0762">Sugar transport</keyword>
<keyword evidence="10" id="KW-0626">Porin</keyword>
<evidence type="ECO:0000256" key="10">
    <source>
        <dbReference type="ARBA" id="ARBA00023114"/>
    </source>
</evidence>
<comment type="caution">
    <text evidence="17">The sequence shown here is derived from an EMBL/GenBank/DDBJ whole genome shotgun (WGS) entry which is preliminary data.</text>
</comment>
<keyword evidence="18" id="KW-1185">Reference proteome</keyword>
<keyword evidence="3" id="KW-0813">Transport</keyword>
<evidence type="ECO:0000256" key="13">
    <source>
        <dbReference type="ARBA" id="ARBA00023237"/>
    </source>
</evidence>
<dbReference type="Proteomes" id="UP001595681">
    <property type="component" value="Unassembled WGS sequence"/>
</dbReference>
<dbReference type="PANTHER" id="PTHR33619:SF3">
    <property type="entry name" value="POLYSACCHARIDE EXPORT PROTEIN GFCE-RELATED"/>
    <property type="match status" value="1"/>
</dbReference>
<evidence type="ECO:0000256" key="14">
    <source>
        <dbReference type="ARBA" id="ARBA00023288"/>
    </source>
</evidence>